<dbReference type="InterPro" id="IPR050564">
    <property type="entry name" value="F420-G6PD/mer"/>
</dbReference>
<evidence type="ECO:0000259" key="2">
    <source>
        <dbReference type="Pfam" id="PF00296"/>
    </source>
</evidence>
<dbReference type="InterPro" id="IPR036661">
    <property type="entry name" value="Luciferase-like_sf"/>
</dbReference>
<keyword evidence="4" id="KW-1185">Reference proteome</keyword>
<reference evidence="3 4" key="1">
    <citation type="submission" date="2016-10" db="EMBL/GenBank/DDBJ databases">
        <authorList>
            <person name="de Groot N.N."/>
        </authorList>
    </citation>
    <scope>NUCLEOTIDE SEQUENCE [LARGE SCALE GENOMIC DNA]</scope>
    <source>
        <strain evidence="3 4">DSM 43067</strain>
    </source>
</reference>
<dbReference type="Pfam" id="PF00296">
    <property type="entry name" value="Bac_luciferase"/>
    <property type="match status" value="1"/>
</dbReference>
<gene>
    <name evidence="3" type="ORF">SAMN04489713_112221</name>
</gene>
<dbReference type="GeneID" id="99650889"/>
<dbReference type="STRING" id="1993.SAMN04489713_112221"/>
<proteinExistence type="predicted"/>
<keyword evidence="1" id="KW-0560">Oxidoreductase</keyword>
<dbReference type="AlphaFoldDB" id="A0A1I5NP33"/>
<evidence type="ECO:0000313" key="4">
    <source>
        <dbReference type="Proteomes" id="UP000183413"/>
    </source>
</evidence>
<dbReference type="CDD" id="cd01097">
    <property type="entry name" value="Tetrahydromethanopterin_reductase"/>
    <property type="match status" value="1"/>
</dbReference>
<keyword evidence="3" id="KW-0503">Monooxygenase</keyword>
<dbReference type="SUPFAM" id="SSF51679">
    <property type="entry name" value="Bacterial luciferase-like"/>
    <property type="match status" value="1"/>
</dbReference>
<accession>A0A1I5NP33</accession>
<dbReference type="Gene3D" id="3.20.20.30">
    <property type="entry name" value="Luciferase-like domain"/>
    <property type="match status" value="1"/>
</dbReference>
<sequence>MIELATELRWQDPICTIPMERLLLSEKVGYDAVFTAEGYGNEGIVPLGYIAGRTKRLKLGTRITEVTGRPPVLAGMAYQTLNHISGGNRVIAGLGSGSPQAAEGFHGRKWGRTVPRMRDYVTILRQVFAGQTIEHQGSEWAAPYRGPGHQGIAPAPIGLQPMGDIPICIGASYPRMIELAAEIGDGWMPPGFAPGMMDAYRPILRRGFDKAGGGKGFDDFKIWSHVDVLVDDDVQAAMRPFKEYVVTWSSMQRANMEARGYADLADRLADIMGNVTAADAEARVQQGLNLLPDPLWQQALDAVPDEYIDDGWLVGPVERIRKRVGPWLDCGLTGLIVRYGPQLGSTPPVENLDVFVAIAEAAGKEPTS</sequence>
<dbReference type="RefSeq" id="WP_075023094.1">
    <property type="nucleotide sequence ID" value="NZ_CP083237.1"/>
</dbReference>
<dbReference type="InterPro" id="IPR011251">
    <property type="entry name" value="Luciferase-like_dom"/>
</dbReference>
<protein>
    <submittedName>
        <fullName evidence="3">Flavin-dependent oxidoreductase, luciferase family (Includes alkanesulfonate monooxygenase SsuD and methylene tetrahydromethanopterin reductase)</fullName>
    </submittedName>
</protein>
<organism evidence="3 4">
    <name type="scientific">Actinomadura madurae</name>
    <dbReference type="NCBI Taxonomy" id="1993"/>
    <lineage>
        <taxon>Bacteria</taxon>
        <taxon>Bacillati</taxon>
        <taxon>Actinomycetota</taxon>
        <taxon>Actinomycetes</taxon>
        <taxon>Streptosporangiales</taxon>
        <taxon>Thermomonosporaceae</taxon>
        <taxon>Actinomadura</taxon>
    </lineage>
</organism>
<name>A0A1I5NP33_9ACTN</name>
<feature type="domain" description="Luciferase-like" evidence="2">
    <location>
        <begin position="24"/>
        <end position="325"/>
    </location>
</feature>
<dbReference type="EMBL" id="FOVH01000012">
    <property type="protein sequence ID" value="SFP22991.1"/>
    <property type="molecule type" value="Genomic_DNA"/>
</dbReference>
<dbReference type="PANTHER" id="PTHR43244">
    <property type="match status" value="1"/>
</dbReference>
<dbReference type="GO" id="GO:0004497">
    <property type="term" value="F:monooxygenase activity"/>
    <property type="evidence" value="ECO:0007669"/>
    <property type="project" value="UniProtKB-KW"/>
</dbReference>
<dbReference type="InParanoid" id="A0A1I5NP33"/>
<dbReference type="Proteomes" id="UP000183413">
    <property type="component" value="Unassembled WGS sequence"/>
</dbReference>
<dbReference type="PANTHER" id="PTHR43244:SF1">
    <property type="entry name" value="5,10-METHYLENETETRAHYDROMETHANOPTERIN REDUCTASE"/>
    <property type="match status" value="1"/>
</dbReference>
<evidence type="ECO:0000256" key="1">
    <source>
        <dbReference type="ARBA" id="ARBA00023002"/>
    </source>
</evidence>
<dbReference type="GO" id="GO:0016705">
    <property type="term" value="F:oxidoreductase activity, acting on paired donors, with incorporation or reduction of molecular oxygen"/>
    <property type="evidence" value="ECO:0007669"/>
    <property type="project" value="InterPro"/>
</dbReference>
<evidence type="ECO:0000313" key="3">
    <source>
        <dbReference type="EMBL" id="SFP22991.1"/>
    </source>
</evidence>
<dbReference type="eggNOG" id="COG2141">
    <property type="taxonomic scope" value="Bacteria"/>
</dbReference>